<reference evidence="2 3" key="2">
    <citation type="journal article" date="2019" name="G3 (Bethesda)">
        <title>Hybrid Assembly of the Genome of the Entomopathogenic Nematode Steinernema carpocapsae Identifies the X-Chromosome.</title>
        <authorList>
            <person name="Serra L."/>
            <person name="Macchietto M."/>
            <person name="Macias-Munoz A."/>
            <person name="McGill C.J."/>
            <person name="Rodriguez I.M."/>
            <person name="Rodriguez B."/>
            <person name="Murad R."/>
            <person name="Mortazavi A."/>
        </authorList>
    </citation>
    <scope>NUCLEOTIDE SEQUENCE [LARGE SCALE GENOMIC DNA]</scope>
    <source>
        <strain evidence="2 3">ALL</strain>
    </source>
</reference>
<evidence type="ECO:0000313" key="3">
    <source>
        <dbReference type="Proteomes" id="UP000298663"/>
    </source>
</evidence>
<keyword evidence="1" id="KW-0472">Membrane</keyword>
<keyword evidence="1" id="KW-1133">Transmembrane helix</keyword>
<dbReference type="Proteomes" id="UP000298663">
    <property type="component" value="Unassembled WGS sequence"/>
</dbReference>
<keyword evidence="1" id="KW-0812">Transmembrane</keyword>
<feature type="transmembrane region" description="Helical" evidence="1">
    <location>
        <begin position="125"/>
        <end position="149"/>
    </location>
</feature>
<organism evidence="2 3">
    <name type="scientific">Steinernema carpocapsae</name>
    <name type="common">Entomopathogenic nematode</name>
    <dbReference type="NCBI Taxonomy" id="34508"/>
    <lineage>
        <taxon>Eukaryota</taxon>
        <taxon>Metazoa</taxon>
        <taxon>Ecdysozoa</taxon>
        <taxon>Nematoda</taxon>
        <taxon>Chromadorea</taxon>
        <taxon>Rhabditida</taxon>
        <taxon>Tylenchina</taxon>
        <taxon>Panagrolaimomorpha</taxon>
        <taxon>Strongyloidoidea</taxon>
        <taxon>Steinernematidae</taxon>
        <taxon>Steinernema</taxon>
    </lineage>
</organism>
<feature type="transmembrane region" description="Helical" evidence="1">
    <location>
        <begin position="34"/>
        <end position="54"/>
    </location>
</feature>
<reference evidence="2 3" key="1">
    <citation type="journal article" date="2015" name="Genome Biol.">
        <title>Comparative genomics of Steinernema reveals deeply conserved gene regulatory networks.</title>
        <authorList>
            <person name="Dillman A.R."/>
            <person name="Macchietto M."/>
            <person name="Porter C.F."/>
            <person name="Rogers A."/>
            <person name="Williams B."/>
            <person name="Antoshechkin I."/>
            <person name="Lee M.M."/>
            <person name="Goodwin Z."/>
            <person name="Lu X."/>
            <person name="Lewis E.E."/>
            <person name="Goodrich-Blair H."/>
            <person name="Stock S.P."/>
            <person name="Adams B.J."/>
            <person name="Sternberg P.W."/>
            <person name="Mortazavi A."/>
        </authorList>
    </citation>
    <scope>NUCLEOTIDE SEQUENCE [LARGE SCALE GENOMIC DNA]</scope>
    <source>
        <strain evidence="2 3">ALL</strain>
    </source>
</reference>
<evidence type="ECO:0000256" key="1">
    <source>
        <dbReference type="SAM" id="Phobius"/>
    </source>
</evidence>
<feature type="transmembrane region" description="Helical" evidence="1">
    <location>
        <begin position="190"/>
        <end position="211"/>
    </location>
</feature>
<gene>
    <name evidence="2" type="ORF">L596_013436</name>
</gene>
<accession>A0A4U5P0M5</accession>
<protein>
    <submittedName>
        <fullName evidence="2">Uncharacterized protein</fullName>
    </submittedName>
</protein>
<name>A0A4U5P0M5_STECR</name>
<keyword evidence="3" id="KW-1185">Reference proteome</keyword>
<sequence>MLIIASIPKEERVASNPVIVTSAIVVSVHRYGSYIRVPILTVSTFVAFAPYRRVLLKQIFKNKNTCCSGRLPQFPLKRIVIAVLLGLARLNFSSDVKMILRSQNTILLVLLSFLSTSLRKPPVPIVFCCKCHVSAMGFGFHCVLTQVMAAASMAPLSLTTTETTVGATGKHALLWQLNRLSLGAFPSNPYLQISISWFNLANVAFIMFVSLNVDRNDMSRLFTVWLYSTQVPNDVIQVGISVLQMIGLVDSSGNAYRDTPDYVQLVGKYFTDLANNAYRILAVQMLMATSMSYLLPFTFAKVFHPK</sequence>
<comment type="caution">
    <text evidence="2">The sequence shown here is derived from an EMBL/GenBank/DDBJ whole genome shotgun (WGS) entry which is preliminary data.</text>
</comment>
<proteinExistence type="predicted"/>
<evidence type="ECO:0000313" key="2">
    <source>
        <dbReference type="EMBL" id="TKR89310.1"/>
    </source>
</evidence>
<feature type="transmembrane region" description="Helical" evidence="1">
    <location>
        <begin position="278"/>
        <end position="299"/>
    </location>
</feature>
<dbReference type="EMBL" id="AZBU02000003">
    <property type="protein sequence ID" value="TKR89310.1"/>
    <property type="molecule type" value="Genomic_DNA"/>
</dbReference>
<dbReference type="AlphaFoldDB" id="A0A4U5P0M5"/>